<evidence type="ECO:0000313" key="1">
    <source>
        <dbReference type="EMBL" id="EFA77501.1"/>
    </source>
</evidence>
<protein>
    <submittedName>
        <fullName evidence="1">Uncharacterized protein</fullName>
    </submittedName>
</protein>
<dbReference type="EMBL" id="ADBJ01000042">
    <property type="protein sequence ID" value="EFA77501.1"/>
    <property type="molecule type" value="Genomic_DNA"/>
</dbReference>
<dbReference type="SUPFAM" id="SSF50965">
    <property type="entry name" value="Galactose oxidase, central domain"/>
    <property type="match status" value="1"/>
</dbReference>
<name>D3BLQ0_HETP5</name>
<dbReference type="GeneID" id="31367570"/>
<dbReference type="InParanoid" id="D3BLQ0"/>
<evidence type="ECO:0000313" key="2">
    <source>
        <dbReference type="Proteomes" id="UP000001396"/>
    </source>
</evidence>
<dbReference type="AlphaFoldDB" id="D3BLQ0"/>
<dbReference type="InterPro" id="IPR011043">
    <property type="entry name" value="Gal_Oxase/kelch_b-propeller"/>
</dbReference>
<comment type="caution">
    <text evidence="1">The sequence shown here is derived from an EMBL/GenBank/DDBJ whole genome shotgun (WGS) entry which is preliminary data.</text>
</comment>
<keyword evidence="2" id="KW-1185">Reference proteome</keyword>
<organism evidence="1 2">
    <name type="scientific">Heterostelium pallidum (strain ATCC 26659 / Pp 5 / PN500)</name>
    <name type="common">Cellular slime mold</name>
    <name type="synonym">Polysphondylium pallidum</name>
    <dbReference type="NCBI Taxonomy" id="670386"/>
    <lineage>
        <taxon>Eukaryota</taxon>
        <taxon>Amoebozoa</taxon>
        <taxon>Evosea</taxon>
        <taxon>Eumycetozoa</taxon>
        <taxon>Dictyostelia</taxon>
        <taxon>Acytosteliales</taxon>
        <taxon>Acytosteliaceae</taxon>
        <taxon>Heterostelium</taxon>
    </lineage>
</organism>
<dbReference type="Proteomes" id="UP000001396">
    <property type="component" value="Unassembled WGS sequence"/>
</dbReference>
<sequence length="202" mass="23605">METNQVKGIEYSDNVFTVCYDGGDYIYLVRKFKYMIICRFNVLTLEFQEIYKSKPNDRNIKLFQSFFYKGLIYCLPVEGDTLQIFNPSDKKVTESQCDKSIVNSDMCFDGNGNIYCIPGHNTFIRFNLETKEKVNLKASNIKYCFSMIHHKVSNEESYIYVVGGVTIGNHRYSIEKDEWEPIFTNDEYLREEFGSAIISTTF</sequence>
<accession>D3BLQ0</accession>
<gene>
    <name evidence="1" type="ORF">PPL_12103</name>
</gene>
<reference evidence="1 2" key="1">
    <citation type="journal article" date="2011" name="Genome Res.">
        <title>Phylogeny-wide analysis of social amoeba genomes highlights ancient origins for complex intercellular communication.</title>
        <authorList>
            <person name="Heidel A.J."/>
            <person name="Lawal H.M."/>
            <person name="Felder M."/>
            <person name="Schilde C."/>
            <person name="Helps N.R."/>
            <person name="Tunggal B."/>
            <person name="Rivero F."/>
            <person name="John U."/>
            <person name="Schleicher M."/>
            <person name="Eichinger L."/>
            <person name="Platzer M."/>
            <person name="Noegel A.A."/>
            <person name="Schaap P."/>
            <person name="Gloeckner G."/>
        </authorList>
    </citation>
    <scope>NUCLEOTIDE SEQUENCE [LARGE SCALE GENOMIC DNA]</scope>
    <source>
        <strain evidence="2">ATCC 26659 / Pp 5 / PN500</strain>
    </source>
</reference>
<dbReference type="RefSeq" id="XP_020429629.1">
    <property type="nucleotide sequence ID" value="XM_020582848.1"/>
</dbReference>
<proteinExistence type="predicted"/>